<evidence type="ECO:0000313" key="2">
    <source>
        <dbReference type="EMBL" id="AMP35174.1"/>
    </source>
</evidence>
<dbReference type="AlphaFoldDB" id="A0A142BQ16"/>
<evidence type="ECO:0000256" key="1">
    <source>
        <dbReference type="SAM" id="Phobius"/>
    </source>
</evidence>
<proteinExistence type="predicted"/>
<reference evidence="2" key="1">
    <citation type="journal article" date="2016" name="Antimicrob. Agents Chemother.">
        <title>Genomic characterization of Enterobacter cloacae isolates from China that co-produce KPC-3 and NDM-1 carbapenemases.</title>
        <authorList>
            <person name="Du H."/>
            <person name="Chen L."/>
            <person name="Chavda K.D."/>
            <person name="Pandey R."/>
            <person name="Zhang H."/>
            <person name="Xie X."/>
            <person name="Tang Y.W."/>
            <person name="Kreiswirth B.N."/>
        </authorList>
    </citation>
    <scope>NUCLEOTIDE SEQUENCE</scope>
    <source>
        <strain evidence="2">SZECL1</strain>
        <plasmid evidence="2">pKPC3_SZ</plasmid>
    </source>
</reference>
<protein>
    <submittedName>
        <fullName evidence="2">Uncharacterized protein</fullName>
    </submittedName>
</protein>
<sequence length="48" mass="5298">MSECWLKFKDIVGIFLLAIGILTVTMSEYTMAGAIASLIAVLLLLYEM</sequence>
<keyword evidence="1" id="KW-1133">Transmembrane helix</keyword>
<name>A0A142BQ16_ENTCL</name>
<geneLocation type="plasmid" evidence="2">
    <name>pKPC3_SZ</name>
</geneLocation>
<accession>A0A142BQ16</accession>
<organism evidence="2">
    <name type="scientific">Enterobacter cloacae</name>
    <dbReference type="NCBI Taxonomy" id="550"/>
    <lineage>
        <taxon>Bacteria</taxon>
        <taxon>Pseudomonadati</taxon>
        <taxon>Pseudomonadota</taxon>
        <taxon>Gammaproteobacteria</taxon>
        <taxon>Enterobacterales</taxon>
        <taxon>Enterobacteriaceae</taxon>
        <taxon>Enterobacter</taxon>
        <taxon>Enterobacter cloacae complex</taxon>
    </lineage>
</organism>
<dbReference type="EMBL" id="KU302800">
    <property type="protein sequence ID" value="AMP35174.1"/>
    <property type="molecule type" value="Genomic_DNA"/>
</dbReference>
<keyword evidence="1" id="KW-0812">Transmembrane</keyword>
<feature type="transmembrane region" description="Helical" evidence="1">
    <location>
        <begin position="12"/>
        <end position="45"/>
    </location>
</feature>
<keyword evidence="1" id="KW-0472">Membrane</keyword>
<keyword evidence="2" id="KW-0614">Plasmid</keyword>